<dbReference type="OrthoDB" id="5407653at2759"/>
<feature type="region of interest" description="Disordered" evidence="1">
    <location>
        <begin position="438"/>
        <end position="457"/>
    </location>
</feature>
<dbReference type="Proteomes" id="UP000785200">
    <property type="component" value="Unassembled WGS sequence"/>
</dbReference>
<evidence type="ECO:0000313" key="2">
    <source>
        <dbReference type="EMBL" id="KAG0647312.1"/>
    </source>
</evidence>
<comment type="caution">
    <text evidence="2">The sequence shown here is derived from an EMBL/GenBank/DDBJ whole genome shotgun (WGS) entry which is preliminary data.</text>
</comment>
<gene>
    <name evidence="2" type="ORF">D0Z07_6964</name>
</gene>
<accession>A0A9P6VG60</accession>
<feature type="region of interest" description="Disordered" evidence="1">
    <location>
        <begin position="206"/>
        <end position="244"/>
    </location>
</feature>
<organism evidence="2 3">
    <name type="scientific">Hyphodiscus hymeniophilus</name>
    <dbReference type="NCBI Taxonomy" id="353542"/>
    <lineage>
        <taxon>Eukaryota</taxon>
        <taxon>Fungi</taxon>
        <taxon>Dikarya</taxon>
        <taxon>Ascomycota</taxon>
        <taxon>Pezizomycotina</taxon>
        <taxon>Leotiomycetes</taxon>
        <taxon>Helotiales</taxon>
        <taxon>Hyphodiscaceae</taxon>
        <taxon>Hyphodiscus</taxon>
    </lineage>
</organism>
<feature type="compositionally biased region" description="Basic and acidic residues" evidence="1">
    <location>
        <begin position="220"/>
        <end position="229"/>
    </location>
</feature>
<reference evidence="2" key="1">
    <citation type="submission" date="2019-07" db="EMBL/GenBank/DDBJ databases">
        <title>Hyphodiscus hymeniophilus genome sequencing and assembly.</title>
        <authorList>
            <person name="Kramer G."/>
            <person name="Nodwell J."/>
        </authorList>
    </citation>
    <scope>NUCLEOTIDE SEQUENCE</scope>
    <source>
        <strain evidence="2">ATCC 34498</strain>
    </source>
</reference>
<evidence type="ECO:0000313" key="3">
    <source>
        <dbReference type="Proteomes" id="UP000785200"/>
    </source>
</evidence>
<dbReference type="AlphaFoldDB" id="A0A9P6VG60"/>
<name>A0A9P6VG60_9HELO</name>
<feature type="region of interest" description="Disordered" evidence="1">
    <location>
        <begin position="370"/>
        <end position="397"/>
    </location>
</feature>
<protein>
    <submittedName>
        <fullName evidence="2">Uncharacterized protein</fullName>
    </submittedName>
</protein>
<evidence type="ECO:0000256" key="1">
    <source>
        <dbReference type="SAM" id="MobiDB-lite"/>
    </source>
</evidence>
<proteinExistence type="predicted"/>
<keyword evidence="3" id="KW-1185">Reference proteome</keyword>
<sequence length="594" mass="65324">MPEVLASFPVSAVKSTHPISSHNLMWFRTGAFQGPPAPEGVRNIPESTPVVFPSCAPQVEEDPSTSASSLRPHIPLVALLQTFQRPADIQVSHFEALGLHVISDASPQDILPDASYLLPLDQWMSIPPEDLQAATIASKKPLNNGNLSPGLQTYLERRNELSIDNTAAFRTIRRIQPPTGETPVRLGNAYEFFKNLELLSGFWDDTSLPPKPESDSVPSSEKEAREELPAPHLRTHHRTGTGTQLPAEYRQHLITAFIKLVAYDFGCNVSFPRVEPRLHLTPPQPTTFPPSYFNSSAQFIYRTPRDRSSARMGVVEGPLAAVSCRTTTVFASEVDSKLDLAREVVAVLLTAQQRAREGKEEKRFGENKWWTTVPRWGGGPGGAIGKETDKTPMSEDSLSSKIIDPALAAASAAANNAATIAGQVMNVPERIADVKRAIGGINSPSPSPSKKSKRGTKNGNLAIYENYRRMLQPSSNWDPKARYEAIGKVKGSGFDDIFLVSALNHHVSLVRVHVPERLLAVLGGEVRDEGREWGKVVVYKSKWFDLFLKEERIDAMGLVWAMMSWLMRAVDEPAADESNVSRAKVEAGDNMDTT</sequence>
<dbReference type="EMBL" id="VNKQ01000013">
    <property type="protein sequence ID" value="KAG0647312.1"/>
    <property type="molecule type" value="Genomic_DNA"/>
</dbReference>